<gene>
    <name evidence="5" type="ORF">PPRIM_AZ9-3.1.T0310196</name>
</gene>
<comment type="caution">
    <text evidence="5">The sequence shown here is derived from an EMBL/GenBank/DDBJ whole genome shotgun (WGS) entry which is preliminary data.</text>
</comment>
<dbReference type="Pfam" id="PF12624">
    <property type="entry name" value="VPS13_N"/>
    <property type="match status" value="1"/>
</dbReference>
<sequence>MFEKILQRILLTYFGKFITGFDQTNLQLGIWSGNIVIENVALKQEILADLELPLELKFSSIGRLILKIPWNKLSSAPVEVVLENILIVFNPLSQQRWNIDDSIQIKRKFSKLLDKAKQSISLKKKEPGENSSYFEKLTLKVIDNLQVSLKNIHFRFEDNNYSFGIKMDSLTALTTNEQFVIAFVDRGDKDTKFVPRNKLIDLQQLQLYWNANETIFISQYVPQEQLKIFDQVIQISAQCKMVINHKERFEKAHYLLDMQLEEINLNLKHSQLIQMISFLELISNYNSRVWSQKQELMQQDVNIHQQIFCDIFFLILKNDLKEVEQLGDEDQILQLKTILRLVPFKQLESWSTIAQKKYLLDLKVQEYQRQKSKKGWFSFLGGQTQEEITDSELKQLEDFIDNEETSLVCRPSESLKFKFIAKLKKAHIQLVKDNNTLQDEGIIKQLEQIEIDWAQFENKDFSFSMIIKKVSLQLVKNKQMEQICQPTQETNEFIKVSLTKTTTSKVCRLDFRFLMQSLTINYNPCIIRIIREITEVKKGDYVEQTLKTATWNQIEKIQDSTESSLQNILQSNIQLKIDAKILEPILELSINSNEFWLVKMDSFHIRTKPSNQQDLYENFEISISKFKFFYYPERFGNQIFQILNDYNLIVLVQRLKSIHNELIIKENKPLIIILGKLDPINIIINEKVYKHLVYLPETIYPTLSEDQRLQQLQLEKQLILKYKVKDGFLKRQGQLIKTWSSQYVVLSNFDLYFYDQEKILMANSQLSLFNSTLEQLQVDDQLHSFKIKNKQGEYIFACDNNIELSDWINKIKLQIEQYQSYEEIKQKQEEQIKVKQNDQMKIDISIKKIQLKLYKENHYPSVYQEHLLFLFQLNNLNFQTLKQQQIQQIIQIDNLSIQDWIFDYQNPQFQDLIILSNKIENKPSLRIDITGKKQLISVDQLQINWKPDTFLKIRQLSQIISDRKSRKWYFAGVRDFEADQLKRGKNCDHEEVKRNKLIDGLKRAFNKCQRYGQSQLKVKNKFNTLIDHQNFLNDYQWVEDEILSSYQIKSSKDTVMELETSINFISINFFHRTSHCLLFKCDLDEVKFTFKKLQFSYYLDTQLKDISLYDMTNYPFTIDSNQEFHLIQPQKLVGKRDVYDDWAVRFRFSGYDEIIIANQERINAFLLIEINPVFAIYQHQPLMRQIDYIINQIVALIKEPDALTMNTEYIEQKRKNNTRLKAKRVWGDIEQIQSKYICPTFIDLRIVINKPLAIIKGWPHFSEYFQLDCEVVEVYNKQYIDMSRLLQKGGISLIQSIEQWMPDGRIIKAWSEAYCIEGHNMQIQYYENGINQVSSLFEFNLSFERALHYFEINELYDNVKMDRSIRIRSCMSPILLKLYRKEYLEICKMIFHNFTNDDLKDKLYIHDFEVSRSFEPAPISFWLDFEDISIFALSKKSEQPLVQINMKQMRLEWLKETHIDLNLFSQLISMYNYDEYNNEFGFVGELNLNQDQQKLFQINQLIKGYQPTKQRQEFNKYIFDQEFNKEQSQFQMLFHIQKPSSDKECHIILRNVRMIVEPTVFVNVGLWSRLEQQCWPIQTEFGEMPSIKLIVEILNSSLCLQGLDNNFILGTKGDISYVWNRSRFLHPEQIIINLKKNQLDKKLVEIIGDAFEHKVNLKNLELFKCKFVDYINYDLKQVRKRHIILPFSLFFCLKNELQVEYSKQFIYYHNKFSFHIDKTICKFSYQDLLLIMSISDKLKSSKQEVIREPIYEQEDIVNQEQPINNLYDAIISGLQIVVINDAGEAYVPVFDLTLSETQLQFQKVNTKSIFSTVIKLSSSFYNPKIAVWEPILESCNFSVDVSLNPKGEPQSIIFLEMTQEQQTMNINLSAQMISVFHKTFISWKQEMEENKKEKLSNLDQFDKQLEKSISIQLDKSLQNLQQPKQKLHEQIFEDERVDNVDYVSPYTIRNETGFILEISDTSNINKKYILQSNQSINYEIDADFDQMFGRERDDLQQQQQRLVTIKVIHNKYQFEPMKSIDLDCIKVTRCPIKPYNRNTDKIFMLFVEVVPKDTRKLLLISSETIIFNQTNMVIDLQLFDLQGVQEQNIYQAQIEPYRAFSVPIDRTRQYFNFKFQGHPKYSNYINLRYLSDNIEKKYEQQHNDYYTIIRCSKRNVNQTLVYLESPFQIKNCLPIPIQYELYGDSEQDLLTDSIIIQQQIDNEQSNLTNVTLKHLDKYQYEHLHQKEKGQIMKQEQKLIHTISSKGRLAITVKLPFFQISGIHMLYHAKFGPFQVDNIQLCDYFGNTNGYVLVDQIKNVFYIYCQQMIVNELPFKIYCYGVTDIKKGNPTIIAGQPMKDLEENDQNDTHNITLFNDQQFLSFSSSENYTQLSETLNLNYTGNQTVRISNDQNQIIEVGYNISLMCVDKSKPLVTKVLTISPRFIIVNQTQNTIHILQESNTQYLEIKSMDRKPLVWYSLRYQYISIYYQDEFIEWQPTNPIDPNGNGFQCFTIRAANNLSTIKHFNCITKRDNQIIYLIILECKSIVTQNSLYDQSQRNSIIQQQQQSQISNINQVDPPYVIVNNLELVTLICYQYCCSDEKYSHRYQFNEYKLYINNNQQCAFSWEYPCERRDLVIQLQFEGELSTHYRVNPIFINLEEAEAVQEYVISSVLNESEQYKFYIISLWEGASRKLKFQQEVQNQQNQHDTNILKLDINLNQVGISLIDQFYKKRVELIYVYFKGLEFNLLQTTQSRKSEFKVKYINIDNNTSSKTMFPVIFTPTKYKEIFEFNRSHLSLILEQSTQVKSISLIKNIRACLQPTTIRLTSEMLEQLYSVYKQITLSFISNMRVDDQLKQFDFEYAISQDEQQNLQQTNSLTLSNKVQNKYGVGSYGIQNKIEWQELKIELNDQQATYINKIEIYPLNFNLTFYSSAKTNLQYNMLMQILKTIGIVIGNIDEAPLILAGIFLENSFDTSNAILTKLSTHYKDMLFNLILKLIGSIEIFGNPVGLVKHFAKGVYDLFDKPIEGFIKGPIEGGIGIAKGAGSFLQNTISGISNSTSKIAGSISGGLAYISLDKQYKQEREQFRVVKPNQLISGIYLGGKLLYVSVTRAVVGVFDLPVNQAKRKGMKGLTIGVLEGTAGFFIKPFAGVFDFVSKTTDGIKATAQYWDDKANDKRTREIRVIYQQEQLYKNYNAKDAKIMQFLISMNNKLEDYYYYDSFEYESGGTELVFVLMYQQFFNCDRKKKCIIWQIDPNSVQDIQMIDDGVLFLLKEYNEKYKAKQVQLYMTQQRQMEQVILKSQWLLSNI</sequence>
<keyword evidence="3" id="KW-0175">Coiled coil</keyword>
<accession>A0A8S1L6Q4</accession>
<dbReference type="PROSITE" id="PS50003">
    <property type="entry name" value="PH_DOMAIN"/>
    <property type="match status" value="1"/>
</dbReference>
<keyword evidence="6" id="KW-1185">Reference proteome</keyword>
<dbReference type="InterPro" id="IPR026854">
    <property type="entry name" value="VPS13_N"/>
</dbReference>
<dbReference type="PANTHER" id="PTHR16166:SF93">
    <property type="entry name" value="INTERMEMBRANE LIPID TRANSFER PROTEIN VPS13"/>
    <property type="match status" value="1"/>
</dbReference>
<feature type="domain" description="PH" evidence="4">
    <location>
        <begin position="722"/>
        <end position="816"/>
    </location>
</feature>
<dbReference type="Proteomes" id="UP000688137">
    <property type="component" value="Unassembled WGS sequence"/>
</dbReference>
<protein>
    <recommendedName>
        <fullName evidence="4">PH domain-containing protein</fullName>
    </recommendedName>
</protein>
<dbReference type="InterPro" id="IPR001849">
    <property type="entry name" value="PH_domain"/>
</dbReference>
<comment type="similarity">
    <text evidence="1">Belongs to the VPS13 family.</text>
</comment>
<dbReference type="Pfam" id="PF00169">
    <property type="entry name" value="PH"/>
    <property type="match status" value="1"/>
</dbReference>
<evidence type="ECO:0000256" key="3">
    <source>
        <dbReference type="SAM" id="Coils"/>
    </source>
</evidence>
<reference evidence="5" key="1">
    <citation type="submission" date="2021-01" db="EMBL/GenBank/DDBJ databases">
        <authorList>
            <consortium name="Genoscope - CEA"/>
            <person name="William W."/>
        </authorList>
    </citation>
    <scope>NUCLEOTIDE SEQUENCE</scope>
</reference>
<dbReference type="SMART" id="SM00233">
    <property type="entry name" value="PH"/>
    <property type="match status" value="1"/>
</dbReference>
<evidence type="ECO:0000259" key="4">
    <source>
        <dbReference type="PROSITE" id="PS50003"/>
    </source>
</evidence>
<organism evidence="5 6">
    <name type="scientific">Paramecium primaurelia</name>
    <dbReference type="NCBI Taxonomy" id="5886"/>
    <lineage>
        <taxon>Eukaryota</taxon>
        <taxon>Sar</taxon>
        <taxon>Alveolata</taxon>
        <taxon>Ciliophora</taxon>
        <taxon>Intramacronucleata</taxon>
        <taxon>Oligohymenophorea</taxon>
        <taxon>Peniculida</taxon>
        <taxon>Parameciidae</taxon>
        <taxon>Paramecium</taxon>
    </lineage>
</organism>
<dbReference type="GO" id="GO:0045053">
    <property type="term" value="P:protein retention in Golgi apparatus"/>
    <property type="evidence" value="ECO:0007669"/>
    <property type="project" value="TreeGrafter"/>
</dbReference>
<dbReference type="GO" id="GO:0006623">
    <property type="term" value="P:protein targeting to vacuole"/>
    <property type="evidence" value="ECO:0007669"/>
    <property type="project" value="TreeGrafter"/>
</dbReference>
<evidence type="ECO:0000256" key="2">
    <source>
        <dbReference type="ARBA" id="ARBA00022448"/>
    </source>
</evidence>
<feature type="coiled-coil region" evidence="3">
    <location>
        <begin position="811"/>
        <end position="838"/>
    </location>
</feature>
<evidence type="ECO:0000256" key="1">
    <source>
        <dbReference type="ARBA" id="ARBA00006545"/>
    </source>
</evidence>
<dbReference type="OMA" id="NDQNDTH"/>
<name>A0A8S1L6Q4_PARPR</name>
<dbReference type="CDD" id="cd00821">
    <property type="entry name" value="PH"/>
    <property type="match status" value="1"/>
</dbReference>
<evidence type="ECO:0000313" key="6">
    <source>
        <dbReference type="Proteomes" id="UP000688137"/>
    </source>
</evidence>
<evidence type="ECO:0000313" key="5">
    <source>
        <dbReference type="EMBL" id="CAD8061213.1"/>
    </source>
</evidence>
<dbReference type="PANTHER" id="PTHR16166">
    <property type="entry name" value="VACUOLAR PROTEIN SORTING-ASSOCIATED PROTEIN VPS13"/>
    <property type="match status" value="1"/>
</dbReference>
<dbReference type="EMBL" id="CAJJDM010000030">
    <property type="protein sequence ID" value="CAD8061213.1"/>
    <property type="molecule type" value="Genomic_DNA"/>
</dbReference>
<proteinExistence type="inferred from homology"/>
<dbReference type="InterPro" id="IPR026847">
    <property type="entry name" value="VPS13"/>
</dbReference>
<keyword evidence="2" id="KW-0813">Transport</keyword>